<evidence type="ECO:0000313" key="1">
    <source>
        <dbReference type="EMBL" id="KAJ2974090.1"/>
    </source>
</evidence>
<dbReference type="EMBL" id="JANSHE010004876">
    <property type="protein sequence ID" value="KAJ2974090.1"/>
    <property type="molecule type" value="Genomic_DNA"/>
</dbReference>
<reference evidence="1" key="1">
    <citation type="submission" date="2022-08" db="EMBL/GenBank/DDBJ databases">
        <title>Genome Sequence of Pycnoporus sanguineus.</title>
        <authorList>
            <person name="Buettner E."/>
        </authorList>
    </citation>
    <scope>NUCLEOTIDE SEQUENCE</scope>
    <source>
        <strain evidence="1">CG-C14</strain>
    </source>
</reference>
<name>A0ACC1N474_9APHY</name>
<evidence type="ECO:0000313" key="2">
    <source>
        <dbReference type="Proteomes" id="UP001144978"/>
    </source>
</evidence>
<dbReference type="Proteomes" id="UP001144978">
    <property type="component" value="Unassembled WGS sequence"/>
</dbReference>
<protein>
    <submittedName>
        <fullName evidence="1">Uncharacterized protein</fullName>
    </submittedName>
</protein>
<sequence>MDVDPPEVTAKPVRGAKRKRTVSSSTRKSSYKGNGTRTPKQETSTPATRPTKRLKSRLDSLELFRCNAVFRERQSLPEALLTYSRYNEGLFKLPPLDVLTAYKVIVSTCGNASFAYNVGMPNGHFSHIFIDEAGQASEPEVLCAIKTMAAPKTRVILSGDPKQLGPVIRSSIARELGLGISYLERLMDRPVYDSVIGQGRSFVKLVKNFRSHNAILDYPNEQFYGGELEVCGPSATINSLLRSPALVNSRWPVVFHHISGQDERESTSPSYFNIDEATEVLEYIKTLLNDHSHPIRSEEIGVIAPYYAQVRKIRLLLRREHIEDVKVGSVEEFQGQERRVIIISTVRSTRDMLSYDAKFTLGFVSNPRRFNVAVTRAQALLVVTRFHSTAVTPGTPSSVRRTRSQRALPEERPPSRQKPVPSPPQRKSSRLTNGRSPTKPAIIALREEEEEDEDEVPQPAVVAPSGLANGPATDGDETKYEDADTPATGATHASRHSDDTVVGGELARNKLSPVALTAGHPLPNGVDEDDLDADAEGEDDLDAEGESDIEEEL</sequence>
<accession>A0ACC1N474</accession>
<gene>
    <name evidence="1" type="ORF">NUW54_g11947</name>
</gene>
<keyword evidence="2" id="KW-1185">Reference proteome</keyword>
<organism evidence="1 2">
    <name type="scientific">Trametes sanguinea</name>
    <dbReference type="NCBI Taxonomy" id="158606"/>
    <lineage>
        <taxon>Eukaryota</taxon>
        <taxon>Fungi</taxon>
        <taxon>Dikarya</taxon>
        <taxon>Basidiomycota</taxon>
        <taxon>Agaricomycotina</taxon>
        <taxon>Agaricomycetes</taxon>
        <taxon>Polyporales</taxon>
        <taxon>Polyporaceae</taxon>
        <taxon>Trametes</taxon>
    </lineage>
</organism>
<proteinExistence type="predicted"/>
<comment type="caution">
    <text evidence="1">The sequence shown here is derived from an EMBL/GenBank/DDBJ whole genome shotgun (WGS) entry which is preliminary data.</text>
</comment>